<feature type="domain" description="Ubiquitin-like" evidence="1">
    <location>
        <begin position="2"/>
        <end position="72"/>
    </location>
</feature>
<dbReference type="Proteomes" id="UP000070089">
    <property type="component" value="Unassembled WGS sequence"/>
</dbReference>
<dbReference type="PROSITE" id="PS50053">
    <property type="entry name" value="UBIQUITIN_2"/>
    <property type="match status" value="1"/>
</dbReference>
<dbReference type="InterPro" id="IPR000626">
    <property type="entry name" value="Ubiquitin-like_dom"/>
</dbReference>
<dbReference type="EMBL" id="JXTI01000019">
    <property type="protein sequence ID" value="KWX14919.1"/>
    <property type="molecule type" value="Genomic_DNA"/>
</dbReference>
<proteinExistence type="predicted"/>
<gene>
    <name evidence="2" type="ORF">QR46_1047</name>
</gene>
<evidence type="ECO:0000259" key="1">
    <source>
        <dbReference type="PROSITE" id="PS50053"/>
    </source>
</evidence>
<comment type="caution">
    <text evidence="2">The sequence shown here is derived from an EMBL/GenBank/DDBJ whole genome shotgun (WGS) entry which is preliminary data.</text>
</comment>
<name>A0A132NXW9_GIAIN</name>
<evidence type="ECO:0000313" key="3">
    <source>
        <dbReference type="Proteomes" id="UP000070089"/>
    </source>
</evidence>
<sequence>MLYILVKRDKDSYYLLVDPAERVDSICRILGRLIGNDPQDIQLLLNGQPIDADLGIFDLALDEYSTVTYKLRTIVSHDAEMKPVYEYI</sequence>
<evidence type="ECO:0000313" key="2">
    <source>
        <dbReference type="EMBL" id="KWX14919.1"/>
    </source>
</evidence>
<protein>
    <recommendedName>
        <fullName evidence="1">Ubiquitin-like domain-containing protein</fullName>
    </recommendedName>
</protein>
<dbReference type="VEuPathDB" id="GiardiaDB:QR46_1047"/>
<dbReference type="SUPFAM" id="SSF54236">
    <property type="entry name" value="Ubiquitin-like"/>
    <property type="match status" value="1"/>
</dbReference>
<organism evidence="2 3">
    <name type="scientific">Giardia duodenalis assemblage B</name>
    <dbReference type="NCBI Taxonomy" id="1394984"/>
    <lineage>
        <taxon>Eukaryota</taxon>
        <taxon>Metamonada</taxon>
        <taxon>Diplomonadida</taxon>
        <taxon>Hexamitidae</taxon>
        <taxon>Giardiinae</taxon>
        <taxon>Giardia</taxon>
    </lineage>
</organism>
<dbReference type="OrthoDB" id="10253468at2759"/>
<dbReference type="InterPro" id="IPR029071">
    <property type="entry name" value="Ubiquitin-like_domsf"/>
</dbReference>
<dbReference type="AlphaFoldDB" id="A0A132NXW9"/>
<accession>A0A132NXW9</accession>
<reference evidence="2 3" key="1">
    <citation type="journal article" date="2015" name="Mol. Biochem. Parasitol.">
        <title>Identification of polymorphic genes for use in assemblage B genotyping assays through comparative genomics of multiple assemblage B Giardia duodenalis isolates.</title>
        <authorList>
            <person name="Wielinga C."/>
            <person name="Thompson R.C."/>
            <person name="Monis P."/>
            <person name="Ryan U."/>
        </authorList>
    </citation>
    <scope>NUCLEOTIDE SEQUENCE [LARGE SCALE GENOMIC DNA]</scope>
    <source>
        <strain evidence="2 3">BAH15c1</strain>
    </source>
</reference>